<feature type="transmembrane region" description="Helical" evidence="7">
    <location>
        <begin position="99"/>
        <end position="119"/>
    </location>
</feature>
<reference evidence="9 10" key="1">
    <citation type="submission" date="2020-08" db="EMBL/GenBank/DDBJ databases">
        <title>Genomic Encyclopedia of Type Strains, Phase IV (KMG-IV): sequencing the most valuable type-strain genomes for metagenomic binning, comparative biology and taxonomic classification.</title>
        <authorList>
            <person name="Goeker M."/>
        </authorList>
    </citation>
    <scope>NUCLEOTIDE SEQUENCE [LARGE SCALE GENOMIC DNA]</scope>
    <source>
        <strain evidence="9 10">DSM 24661</strain>
    </source>
</reference>
<keyword evidence="6 7" id="KW-0472">Membrane</keyword>
<feature type="transmembrane region" description="Helical" evidence="7">
    <location>
        <begin position="153"/>
        <end position="174"/>
    </location>
</feature>
<feature type="domain" description="EamA" evidence="8">
    <location>
        <begin position="157"/>
        <end position="290"/>
    </location>
</feature>
<keyword evidence="4 7" id="KW-0812">Transmembrane</keyword>
<evidence type="ECO:0000256" key="5">
    <source>
        <dbReference type="ARBA" id="ARBA00022989"/>
    </source>
</evidence>
<feature type="transmembrane region" description="Helical" evidence="7">
    <location>
        <begin position="186"/>
        <end position="203"/>
    </location>
</feature>
<evidence type="ECO:0000256" key="1">
    <source>
        <dbReference type="ARBA" id="ARBA00004651"/>
    </source>
</evidence>
<keyword evidence="10" id="KW-1185">Reference proteome</keyword>
<evidence type="ECO:0000313" key="9">
    <source>
        <dbReference type="EMBL" id="MBB5335122.1"/>
    </source>
</evidence>
<accession>A0A840ULK3</accession>
<dbReference type="EMBL" id="JACHFH010000002">
    <property type="protein sequence ID" value="MBB5335122.1"/>
    <property type="molecule type" value="Genomic_DNA"/>
</dbReference>
<dbReference type="Pfam" id="PF00892">
    <property type="entry name" value="EamA"/>
    <property type="match status" value="2"/>
</dbReference>
<keyword evidence="3" id="KW-1003">Cell membrane</keyword>
<feature type="domain" description="EamA" evidence="8">
    <location>
        <begin position="6"/>
        <end position="144"/>
    </location>
</feature>
<proteinExistence type="inferred from homology"/>
<comment type="caution">
    <text evidence="9">The sequence shown here is derived from an EMBL/GenBank/DDBJ whole genome shotgun (WGS) entry which is preliminary data.</text>
</comment>
<evidence type="ECO:0000313" key="10">
    <source>
        <dbReference type="Proteomes" id="UP000559117"/>
    </source>
</evidence>
<dbReference type="InterPro" id="IPR037185">
    <property type="entry name" value="EmrE-like"/>
</dbReference>
<organism evidence="9 10">
    <name type="scientific">Pectinatus brassicae</name>
    <dbReference type="NCBI Taxonomy" id="862415"/>
    <lineage>
        <taxon>Bacteria</taxon>
        <taxon>Bacillati</taxon>
        <taxon>Bacillota</taxon>
        <taxon>Negativicutes</taxon>
        <taxon>Selenomonadales</taxon>
        <taxon>Selenomonadaceae</taxon>
        <taxon>Pectinatus</taxon>
    </lineage>
</organism>
<evidence type="ECO:0000256" key="6">
    <source>
        <dbReference type="ARBA" id="ARBA00023136"/>
    </source>
</evidence>
<dbReference type="SUPFAM" id="SSF103481">
    <property type="entry name" value="Multidrug resistance efflux transporter EmrE"/>
    <property type="match status" value="2"/>
</dbReference>
<evidence type="ECO:0000259" key="8">
    <source>
        <dbReference type="Pfam" id="PF00892"/>
    </source>
</evidence>
<feature type="transmembrane region" description="Helical" evidence="7">
    <location>
        <begin position="215"/>
        <end position="236"/>
    </location>
</feature>
<comment type="similarity">
    <text evidence="2">Belongs to the EamA transporter family.</text>
</comment>
<feature type="transmembrane region" description="Helical" evidence="7">
    <location>
        <begin position="36"/>
        <end position="54"/>
    </location>
</feature>
<evidence type="ECO:0000256" key="3">
    <source>
        <dbReference type="ARBA" id="ARBA00022475"/>
    </source>
</evidence>
<evidence type="ECO:0000256" key="2">
    <source>
        <dbReference type="ARBA" id="ARBA00007362"/>
    </source>
</evidence>
<sequence length="292" mass="32507">MNNRLKGFLLICIGTILWGSAGVVSQYLLHDKLFDAQWLTCIRLIAAGIILLFIEKTFYKSNIMPIWHSSMVKNLLMFSIFGMLATQLSYMMTIVYSNAATATILQYLMPIVILCYILFSEKRAPRFKESLCIILAFIGTFLLVTKGNLNALAISHSALFWGLISAFAAAFYTLQPRGMIRKFHTTLIIGWGMFIGGIVLSLFKSPFDFTGICDLPAILALLFVVLGGTVFSFWTYIESTKYLYPTEVGTLASLEPFSSVVLSVVFMNVHLGLPEIIGSILIVGTVFILTKK</sequence>
<feature type="transmembrane region" description="Helical" evidence="7">
    <location>
        <begin position="75"/>
        <end position="93"/>
    </location>
</feature>
<dbReference type="Proteomes" id="UP000559117">
    <property type="component" value="Unassembled WGS sequence"/>
</dbReference>
<evidence type="ECO:0000256" key="4">
    <source>
        <dbReference type="ARBA" id="ARBA00022692"/>
    </source>
</evidence>
<gene>
    <name evidence="9" type="ORF">HNR32_000236</name>
</gene>
<feature type="transmembrane region" description="Helical" evidence="7">
    <location>
        <begin position="273"/>
        <end position="290"/>
    </location>
</feature>
<comment type="subcellular location">
    <subcellularLocation>
        <location evidence="1">Cell membrane</location>
        <topology evidence="1">Multi-pass membrane protein</topology>
    </subcellularLocation>
</comment>
<name>A0A840ULK3_9FIRM</name>
<dbReference type="RefSeq" id="WP_183858945.1">
    <property type="nucleotide sequence ID" value="NZ_JACHFH010000002.1"/>
</dbReference>
<dbReference type="PANTHER" id="PTHR32322">
    <property type="entry name" value="INNER MEMBRANE TRANSPORTER"/>
    <property type="match status" value="1"/>
</dbReference>
<dbReference type="InterPro" id="IPR050638">
    <property type="entry name" value="AA-Vitamin_Transporters"/>
</dbReference>
<dbReference type="GO" id="GO:0005886">
    <property type="term" value="C:plasma membrane"/>
    <property type="evidence" value="ECO:0007669"/>
    <property type="project" value="UniProtKB-SubCell"/>
</dbReference>
<evidence type="ECO:0000256" key="7">
    <source>
        <dbReference type="SAM" id="Phobius"/>
    </source>
</evidence>
<protein>
    <submittedName>
        <fullName evidence="9">Drug/metabolite transporter (DMT)-like permease</fullName>
    </submittedName>
</protein>
<keyword evidence="5 7" id="KW-1133">Transmembrane helix</keyword>
<dbReference type="InterPro" id="IPR000620">
    <property type="entry name" value="EamA_dom"/>
</dbReference>
<dbReference type="AlphaFoldDB" id="A0A840ULK3"/>
<dbReference type="PANTHER" id="PTHR32322:SF18">
    <property type="entry name" value="S-ADENOSYLMETHIONINE_S-ADENOSYLHOMOCYSTEINE TRANSPORTER"/>
    <property type="match status" value="1"/>
</dbReference>